<dbReference type="Gene3D" id="1.25.40.10">
    <property type="entry name" value="Tetratricopeptide repeat domain"/>
    <property type="match status" value="1"/>
</dbReference>
<proteinExistence type="predicted"/>
<dbReference type="Proteomes" id="UP000324194">
    <property type="component" value="Chromosome 1"/>
</dbReference>
<dbReference type="EMBL" id="LR699119">
    <property type="protein sequence ID" value="VVC75673.1"/>
    <property type="molecule type" value="Genomic_DNA"/>
</dbReference>
<dbReference type="OrthoDB" id="5636482at2"/>
<accession>A0A5E4PH36</accession>
<dbReference type="SUPFAM" id="SSF51905">
    <property type="entry name" value="FAD/NAD(P)-binding domain"/>
    <property type="match status" value="1"/>
</dbReference>
<dbReference type="SMART" id="SM00028">
    <property type="entry name" value="TPR"/>
    <property type="match status" value="2"/>
</dbReference>
<gene>
    <name evidence="2" type="ORF">AQUSIP_09630</name>
</gene>
<sequence>MKNIVIAGAGPIGLYMAIRLTQIIKSLGLSTTVTLVDPRAGQYDRPGVVANKALDLISQGLKIYIPVVQQGDDTGTSMFIKDMEMSLHKIAVSMGVKIIQGKVEDCDAEKVRVSRPKKEDLMLPCDLALDCTGPRRTLVKLVNAKHAGMEPFTIQDVGDNPIKNHFIAYVTMDEMNAALVSEKKHHDPLKHTLALERLRTEFGWPHFIEPEFSSRRYTIKGTSGQPDRYRYYFYFEIPPSIAEADPGRQLEWLRALIHLKTENENVQFTVDEGKMKFIPFDVYPRKVNEAYSLKDALTPMTAPMGDAQIEPDYRLGVGIWSGVSRANALIESVSQVRDELEFDWKRYEHFVSIPMGTHAGELESDYRIKHEALVSAMERESKRYQEALAATSVASEQEIILQGLNEINRRLAMHLLGKALAAFEKSVDMEKSNRILLNKHNDIIHAHDLAVCLESLTRALAIVPASCTVEKDRVTNALFNLAMSYKQLGNQYFVSRYIDKATTCYQLSLDILERQLKGMHLDEQARIYSNLTQAAIKKNDFDLAVKYANQALELMPVVEMTKKDFFFNKVKYHKCVAMLNKMEAELSRPGCDIQSKQMELRAVTDLYDEFKSSIESKDAEVIDKTLISINKKLKPGKEVPGQGVGYV</sequence>
<evidence type="ECO:0000313" key="3">
    <source>
        <dbReference type="Proteomes" id="UP000324194"/>
    </source>
</evidence>
<evidence type="ECO:0000256" key="1">
    <source>
        <dbReference type="PROSITE-ProRule" id="PRU00339"/>
    </source>
</evidence>
<dbReference type="KEGG" id="asip:AQUSIP_09630"/>
<evidence type="ECO:0000313" key="2">
    <source>
        <dbReference type="EMBL" id="VVC75673.1"/>
    </source>
</evidence>
<dbReference type="InterPro" id="IPR011990">
    <property type="entry name" value="TPR-like_helical_dom_sf"/>
</dbReference>
<feature type="repeat" description="TPR" evidence="1">
    <location>
        <begin position="525"/>
        <end position="558"/>
    </location>
</feature>
<name>A0A5E4PH36_9COXI</name>
<protein>
    <submittedName>
        <fullName evidence="2">Uncharacterized protein</fullName>
    </submittedName>
</protein>
<dbReference type="RefSeq" id="WP_148338960.1">
    <property type="nucleotide sequence ID" value="NZ_LR699119.1"/>
</dbReference>
<keyword evidence="3" id="KW-1185">Reference proteome</keyword>
<dbReference type="AlphaFoldDB" id="A0A5E4PH36"/>
<dbReference type="Gene3D" id="3.50.50.60">
    <property type="entry name" value="FAD/NAD(P)-binding domain"/>
    <property type="match status" value="1"/>
</dbReference>
<dbReference type="PROSITE" id="PS50005">
    <property type="entry name" value="TPR"/>
    <property type="match status" value="1"/>
</dbReference>
<dbReference type="InterPro" id="IPR019734">
    <property type="entry name" value="TPR_rpt"/>
</dbReference>
<dbReference type="InterPro" id="IPR036188">
    <property type="entry name" value="FAD/NAD-bd_sf"/>
</dbReference>
<reference evidence="2 3" key="1">
    <citation type="submission" date="2019-08" db="EMBL/GenBank/DDBJ databases">
        <authorList>
            <person name="Guy L."/>
        </authorList>
    </citation>
    <scope>NUCLEOTIDE SEQUENCE [LARGE SCALE GENOMIC DNA]</scope>
    <source>
        <strain evidence="2 3">SGT-108</strain>
    </source>
</reference>
<organism evidence="2 3">
    <name type="scientific">Aquicella siphonis</name>
    <dbReference type="NCBI Taxonomy" id="254247"/>
    <lineage>
        <taxon>Bacteria</taxon>
        <taxon>Pseudomonadati</taxon>
        <taxon>Pseudomonadota</taxon>
        <taxon>Gammaproteobacteria</taxon>
        <taxon>Legionellales</taxon>
        <taxon>Coxiellaceae</taxon>
        <taxon>Aquicella</taxon>
    </lineage>
</organism>
<dbReference type="SUPFAM" id="SSF48452">
    <property type="entry name" value="TPR-like"/>
    <property type="match status" value="1"/>
</dbReference>
<keyword evidence="1" id="KW-0802">TPR repeat</keyword>